<reference evidence="1 2" key="1">
    <citation type="journal article" date="2010" name="Nature">
        <title>Genome sequencing and analysis of the model grass Brachypodium distachyon.</title>
        <authorList>
            <consortium name="International Brachypodium Initiative"/>
        </authorList>
    </citation>
    <scope>NUCLEOTIDE SEQUENCE [LARGE SCALE GENOMIC DNA]</scope>
    <source>
        <strain evidence="1 2">Bd21</strain>
    </source>
</reference>
<protein>
    <submittedName>
        <fullName evidence="1 2">Uncharacterized protein</fullName>
    </submittedName>
</protein>
<evidence type="ECO:0000313" key="1">
    <source>
        <dbReference type="EMBL" id="PNT61671.1"/>
    </source>
</evidence>
<gene>
    <name evidence="1" type="ORF">BRADI_5g18525v3</name>
</gene>
<evidence type="ECO:0000313" key="2">
    <source>
        <dbReference type="EnsemblPlants" id="PNT61671"/>
    </source>
</evidence>
<dbReference type="Gramene" id="PNT61671">
    <property type="protein sequence ID" value="PNT61671"/>
    <property type="gene ID" value="BRADI_5g18525v3"/>
</dbReference>
<accession>A0A2K2CI22</accession>
<dbReference type="Proteomes" id="UP000008810">
    <property type="component" value="Chromosome 5"/>
</dbReference>
<dbReference type="EMBL" id="CM000884">
    <property type="protein sequence ID" value="PNT61671.1"/>
    <property type="molecule type" value="Genomic_DNA"/>
</dbReference>
<evidence type="ECO:0000313" key="3">
    <source>
        <dbReference type="Proteomes" id="UP000008810"/>
    </source>
</evidence>
<dbReference type="InParanoid" id="A0A2K2CI22"/>
<keyword evidence="3" id="KW-1185">Reference proteome</keyword>
<dbReference type="AlphaFoldDB" id="A0A2K2CI22"/>
<name>A0A2K2CI22_BRADI</name>
<reference evidence="2" key="3">
    <citation type="submission" date="2018-08" db="UniProtKB">
        <authorList>
            <consortium name="EnsemblPlants"/>
        </authorList>
    </citation>
    <scope>IDENTIFICATION</scope>
    <source>
        <strain evidence="2">cv. Bd21</strain>
    </source>
</reference>
<sequence length="73" mass="8199">MCSRARARMKQQAKRRLLHGRTSPGLLSSLATRHTDASCFGIRKRSQAGRHDSSACFFLDGRVVESRMAVYCL</sequence>
<organism evidence="1">
    <name type="scientific">Brachypodium distachyon</name>
    <name type="common">Purple false brome</name>
    <name type="synonym">Trachynia distachya</name>
    <dbReference type="NCBI Taxonomy" id="15368"/>
    <lineage>
        <taxon>Eukaryota</taxon>
        <taxon>Viridiplantae</taxon>
        <taxon>Streptophyta</taxon>
        <taxon>Embryophyta</taxon>
        <taxon>Tracheophyta</taxon>
        <taxon>Spermatophyta</taxon>
        <taxon>Magnoliopsida</taxon>
        <taxon>Liliopsida</taxon>
        <taxon>Poales</taxon>
        <taxon>Poaceae</taxon>
        <taxon>BOP clade</taxon>
        <taxon>Pooideae</taxon>
        <taxon>Stipodae</taxon>
        <taxon>Brachypodieae</taxon>
        <taxon>Brachypodium</taxon>
    </lineage>
</organism>
<reference evidence="1" key="2">
    <citation type="submission" date="2017-06" db="EMBL/GenBank/DDBJ databases">
        <title>WGS assembly of Brachypodium distachyon.</title>
        <authorList>
            <consortium name="The International Brachypodium Initiative"/>
            <person name="Lucas S."/>
            <person name="Harmon-Smith M."/>
            <person name="Lail K."/>
            <person name="Tice H."/>
            <person name="Grimwood J."/>
            <person name="Bruce D."/>
            <person name="Barry K."/>
            <person name="Shu S."/>
            <person name="Lindquist E."/>
            <person name="Wang M."/>
            <person name="Pitluck S."/>
            <person name="Vogel J.P."/>
            <person name="Garvin D.F."/>
            <person name="Mockler T.C."/>
            <person name="Schmutz J."/>
            <person name="Rokhsar D."/>
            <person name="Bevan M.W."/>
        </authorList>
    </citation>
    <scope>NUCLEOTIDE SEQUENCE</scope>
    <source>
        <strain evidence="1">Bd21</strain>
    </source>
</reference>
<dbReference type="EnsemblPlants" id="PNT61671">
    <property type="protein sequence ID" value="PNT61671"/>
    <property type="gene ID" value="BRADI_5g18525v3"/>
</dbReference>
<proteinExistence type="predicted"/>